<evidence type="ECO:0000256" key="4">
    <source>
        <dbReference type="ARBA" id="ARBA00023163"/>
    </source>
</evidence>
<keyword evidence="2 6" id="KW-0238">DNA-binding</keyword>
<dbReference type="GO" id="GO:0003700">
    <property type="term" value="F:DNA-binding transcription factor activity"/>
    <property type="evidence" value="ECO:0007669"/>
    <property type="project" value="InterPro"/>
</dbReference>
<name>A0A1G6TEL5_9ACTN</name>
<dbReference type="SUPFAM" id="SSF46689">
    <property type="entry name" value="Homeodomain-like"/>
    <property type="match status" value="2"/>
</dbReference>
<dbReference type="SUPFAM" id="SSF51215">
    <property type="entry name" value="Regulatory protein AraC"/>
    <property type="match status" value="1"/>
</dbReference>
<evidence type="ECO:0000256" key="2">
    <source>
        <dbReference type="ARBA" id="ARBA00023125"/>
    </source>
</evidence>
<keyword evidence="1" id="KW-0805">Transcription regulation</keyword>
<dbReference type="InterPro" id="IPR020449">
    <property type="entry name" value="Tscrpt_reg_AraC-type_HTH"/>
</dbReference>
<evidence type="ECO:0000256" key="1">
    <source>
        <dbReference type="ARBA" id="ARBA00023015"/>
    </source>
</evidence>
<reference evidence="6 7" key="1">
    <citation type="submission" date="2016-10" db="EMBL/GenBank/DDBJ databases">
        <authorList>
            <person name="de Groot N.N."/>
        </authorList>
    </citation>
    <scope>NUCLEOTIDE SEQUENCE [LARGE SCALE GENOMIC DNA]</scope>
    <source>
        <strain evidence="6 7">MON 2.2</strain>
    </source>
</reference>
<evidence type="ECO:0000259" key="5">
    <source>
        <dbReference type="PROSITE" id="PS01124"/>
    </source>
</evidence>
<proteinExistence type="predicted"/>
<dbReference type="CDD" id="cd06986">
    <property type="entry name" value="cupin_MmsR-like_N"/>
    <property type="match status" value="1"/>
</dbReference>
<accession>A0A1G6TEL5</accession>
<dbReference type="Pfam" id="PF12833">
    <property type="entry name" value="HTH_18"/>
    <property type="match status" value="1"/>
</dbReference>
<evidence type="ECO:0000256" key="3">
    <source>
        <dbReference type="ARBA" id="ARBA00023159"/>
    </source>
</evidence>
<dbReference type="InterPro" id="IPR009057">
    <property type="entry name" value="Homeodomain-like_sf"/>
</dbReference>
<dbReference type="AlphaFoldDB" id="A0A1G6TEL5"/>
<dbReference type="PROSITE" id="PS00041">
    <property type="entry name" value="HTH_ARAC_FAMILY_1"/>
    <property type="match status" value="1"/>
</dbReference>
<protein>
    <submittedName>
        <fullName evidence="6">AraC-type DNA-binding protein</fullName>
    </submittedName>
</protein>
<dbReference type="PANTHER" id="PTHR46796:SF7">
    <property type="entry name" value="ARAC FAMILY TRANSCRIPTIONAL REGULATOR"/>
    <property type="match status" value="1"/>
</dbReference>
<sequence length="303" mass="32925">MTYAAVVRIREGFPGQRIRVLPAEVVRTASADGLTSRLLVTDAGYFPHALHHGRQRRHGVQGTIVIFCVSGRGWCETSAGRVAVTAGEVLVIPAGVGHVYGSEDSDPWTIWWMHVRGPDADTAVAQVCGGTTRPRVLRVHDAFRLTAELTRVVELLETDETMPSLVRAAGTAWSVLAQISADDLAGDPERAEPVRQVRDLLRQDLAATVSVSALARTAGLSTSHFAALFRASTGGGVVEYSKRLRMARACELLITTSRLVSEIGQSVGYPDAQYFARQFRTVHGCTPSEFRRRHVETPEALDA</sequence>
<dbReference type="GO" id="GO:0043565">
    <property type="term" value="F:sequence-specific DNA binding"/>
    <property type="evidence" value="ECO:0007669"/>
    <property type="project" value="InterPro"/>
</dbReference>
<dbReference type="PROSITE" id="PS01124">
    <property type="entry name" value="HTH_ARAC_FAMILY_2"/>
    <property type="match status" value="1"/>
</dbReference>
<dbReference type="InterPro" id="IPR050204">
    <property type="entry name" value="AraC_XylS_family_regulators"/>
</dbReference>
<dbReference type="Proteomes" id="UP000198546">
    <property type="component" value="Chromosome i"/>
</dbReference>
<dbReference type="InterPro" id="IPR018060">
    <property type="entry name" value="HTH_AraC"/>
</dbReference>
<organism evidence="6 7">
    <name type="scientific">Auraticoccus monumenti</name>
    <dbReference type="NCBI Taxonomy" id="675864"/>
    <lineage>
        <taxon>Bacteria</taxon>
        <taxon>Bacillati</taxon>
        <taxon>Actinomycetota</taxon>
        <taxon>Actinomycetes</taxon>
        <taxon>Propionibacteriales</taxon>
        <taxon>Propionibacteriaceae</taxon>
        <taxon>Auraticoccus</taxon>
    </lineage>
</organism>
<feature type="domain" description="HTH araC/xylS-type" evidence="5">
    <location>
        <begin position="195"/>
        <end position="293"/>
    </location>
</feature>
<dbReference type="PANTHER" id="PTHR46796">
    <property type="entry name" value="HTH-TYPE TRANSCRIPTIONAL ACTIVATOR RHAS-RELATED"/>
    <property type="match status" value="1"/>
</dbReference>
<dbReference type="PRINTS" id="PR00032">
    <property type="entry name" value="HTHARAC"/>
</dbReference>
<dbReference type="Gene3D" id="2.60.120.280">
    <property type="entry name" value="Regulatory protein AraC"/>
    <property type="match status" value="1"/>
</dbReference>
<dbReference type="InterPro" id="IPR003313">
    <property type="entry name" value="AraC-bd"/>
</dbReference>
<evidence type="ECO:0000313" key="7">
    <source>
        <dbReference type="Proteomes" id="UP000198546"/>
    </source>
</evidence>
<dbReference type="EMBL" id="LT629688">
    <property type="protein sequence ID" value="SDD26956.1"/>
    <property type="molecule type" value="Genomic_DNA"/>
</dbReference>
<dbReference type="Pfam" id="PF02311">
    <property type="entry name" value="AraC_binding"/>
    <property type="match status" value="1"/>
</dbReference>
<dbReference type="InterPro" id="IPR037923">
    <property type="entry name" value="HTH-like"/>
</dbReference>
<dbReference type="SMART" id="SM00342">
    <property type="entry name" value="HTH_ARAC"/>
    <property type="match status" value="1"/>
</dbReference>
<gene>
    <name evidence="6" type="ORF">SAMN04489747_0589</name>
</gene>
<dbReference type="Gene3D" id="1.10.10.60">
    <property type="entry name" value="Homeodomain-like"/>
    <property type="match status" value="2"/>
</dbReference>
<dbReference type="InterPro" id="IPR018062">
    <property type="entry name" value="HTH_AraC-typ_CS"/>
</dbReference>
<keyword evidence="3" id="KW-0010">Activator</keyword>
<keyword evidence="7" id="KW-1185">Reference proteome</keyword>
<dbReference type="STRING" id="675864.SAMN04489747_0589"/>
<keyword evidence="4" id="KW-0804">Transcription</keyword>
<evidence type="ECO:0000313" key="6">
    <source>
        <dbReference type="EMBL" id="SDD26956.1"/>
    </source>
</evidence>